<feature type="transmembrane region" description="Helical" evidence="1">
    <location>
        <begin position="29"/>
        <end position="47"/>
    </location>
</feature>
<evidence type="ECO:0000313" key="2">
    <source>
        <dbReference type="EMBL" id="SFJ49499.1"/>
    </source>
</evidence>
<accession>A0A1I3RVS3</accession>
<dbReference type="Proteomes" id="UP000199111">
    <property type="component" value="Unassembled WGS sequence"/>
</dbReference>
<keyword evidence="3" id="KW-1185">Reference proteome</keyword>
<organism evidence="2 3">
    <name type="scientific">Streptosporangium canum</name>
    <dbReference type="NCBI Taxonomy" id="324952"/>
    <lineage>
        <taxon>Bacteria</taxon>
        <taxon>Bacillati</taxon>
        <taxon>Actinomycetota</taxon>
        <taxon>Actinomycetes</taxon>
        <taxon>Streptosporangiales</taxon>
        <taxon>Streptosporangiaceae</taxon>
        <taxon>Streptosporangium</taxon>
    </lineage>
</organism>
<proteinExistence type="predicted"/>
<dbReference type="GeneID" id="96298958"/>
<keyword evidence="1" id="KW-0472">Membrane</keyword>
<name>A0A1I3RVS3_9ACTN</name>
<keyword evidence="1" id="KW-0812">Transmembrane</keyword>
<dbReference type="EMBL" id="FOQY01000009">
    <property type="protein sequence ID" value="SFJ49499.1"/>
    <property type="molecule type" value="Genomic_DNA"/>
</dbReference>
<evidence type="ECO:0000313" key="3">
    <source>
        <dbReference type="Proteomes" id="UP000199111"/>
    </source>
</evidence>
<reference evidence="3" key="1">
    <citation type="submission" date="2016-10" db="EMBL/GenBank/DDBJ databases">
        <authorList>
            <person name="Varghese N."/>
            <person name="Submissions S."/>
        </authorList>
    </citation>
    <scope>NUCLEOTIDE SEQUENCE [LARGE SCALE GENOMIC DNA]</scope>
    <source>
        <strain evidence="3">CGMCC 4.2126</strain>
    </source>
</reference>
<keyword evidence="1" id="KW-1133">Transmembrane helix</keyword>
<feature type="transmembrane region" description="Helical" evidence="1">
    <location>
        <begin position="53"/>
        <end position="73"/>
    </location>
</feature>
<dbReference type="AlphaFoldDB" id="A0A1I3RVS3"/>
<evidence type="ECO:0000256" key="1">
    <source>
        <dbReference type="SAM" id="Phobius"/>
    </source>
</evidence>
<feature type="transmembrane region" description="Helical" evidence="1">
    <location>
        <begin position="80"/>
        <end position="100"/>
    </location>
</feature>
<sequence>MPHVFRSTGGRPSRLRLNSDGRRHPVENVLSVVTLACGLIAFVSAFFPGAHAIGAWLGTVGFVGGFYSQYVSATTAERSLNIVGIVASFVGVAFGIYHGGFYP</sequence>
<evidence type="ECO:0008006" key="4">
    <source>
        <dbReference type="Google" id="ProtNLM"/>
    </source>
</evidence>
<dbReference type="RefSeq" id="WP_012895702.1">
    <property type="nucleotide sequence ID" value="NZ_FOQY01000009.1"/>
</dbReference>
<protein>
    <recommendedName>
        <fullName evidence="4">Integral membrane protein</fullName>
    </recommendedName>
</protein>
<gene>
    <name evidence="2" type="ORF">SAMN05216275_109167</name>
</gene>